<feature type="domain" description="Orotidine 5'-phosphate decarboxylase" evidence="8">
    <location>
        <begin position="19"/>
        <end position="217"/>
    </location>
</feature>
<keyword evidence="5" id="KW-0554">One-carbon metabolism</keyword>
<evidence type="ECO:0000256" key="5">
    <source>
        <dbReference type="ARBA" id="ARBA00022563"/>
    </source>
</evidence>
<dbReference type="GO" id="GO:0033982">
    <property type="term" value="F:3-dehydro-L-gulonate-6-phosphate decarboxylase activity"/>
    <property type="evidence" value="ECO:0007669"/>
    <property type="project" value="TreeGrafter"/>
</dbReference>
<dbReference type="GO" id="GO:0006207">
    <property type="term" value="P:'de novo' pyrimidine nucleobase biosynthetic process"/>
    <property type="evidence" value="ECO:0007669"/>
    <property type="project" value="InterPro"/>
</dbReference>
<proteinExistence type="inferred from homology"/>
<dbReference type="InterPro" id="IPR041710">
    <property type="entry name" value="HPS/KGPDC"/>
</dbReference>
<dbReference type="GO" id="GO:0004590">
    <property type="term" value="F:orotidine-5'-phosphate decarboxylase activity"/>
    <property type="evidence" value="ECO:0007669"/>
    <property type="project" value="InterPro"/>
</dbReference>
<evidence type="ECO:0000259" key="8">
    <source>
        <dbReference type="SMART" id="SM00934"/>
    </source>
</evidence>
<dbReference type="GO" id="GO:0006730">
    <property type="term" value="P:one-carbon metabolic process"/>
    <property type="evidence" value="ECO:0007669"/>
    <property type="project" value="UniProtKB-KW"/>
</dbReference>
<evidence type="ECO:0000313" key="9">
    <source>
        <dbReference type="EMBL" id="SJZ58090.1"/>
    </source>
</evidence>
<dbReference type="PANTHER" id="PTHR35039">
    <property type="entry name" value="3-KETO-L-GULONATE-6-PHOSPHATE DECARBOXYLASE SGBH-RELATED"/>
    <property type="match status" value="1"/>
</dbReference>
<dbReference type="InterPro" id="IPR011060">
    <property type="entry name" value="RibuloseP-bd_barrel"/>
</dbReference>
<sequence>MKSPSFLTKKGEDKMSIPNLQVALDHSNIKDAIKDAVAVGQDVDIIEAGTVLMLEVGSEVVGVLRELFPNKTIVADTKCADAGGTVAKNCANRGADWMTCICSATIATMKAAAKEVKEIQVELYGDWTYEHAQQWLDAGINQAIYHQSRDALLAGETWGEKDLNKVKKLVEMGFKVSVTGGLNIDTLKLFEGIDVYTFIAGRGITQAEDPAAAARAFKDEIRRIWG</sequence>
<evidence type="ECO:0000256" key="2">
    <source>
        <dbReference type="ARBA" id="ARBA00005014"/>
    </source>
</evidence>
<name>A0A1T4LTN3_9LACT</name>
<keyword evidence="6" id="KW-0456">Lyase</keyword>
<evidence type="ECO:0000256" key="1">
    <source>
        <dbReference type="ARBA" id="ARBA00000718"/>
    </source>
</evidence>
<reference evidence="10" key="1">
    <citation type="submission" date="2017-02" db="EMBL/GenBank/DDBJ databases">
        <authorList>
            <person name="Varghese N."/>
            <person name="Submissions S."/>
        </authorList>
    </citation>
    <scope>NUCLEOTIDE SEQUENCE [LARGE SCALE GENOMIC DNA]</scope>
    <source>
        <strain evidence="10">DSM 15739</strain>
    </source>
</reference>
<dbReference type="InterPro" id="IPR013785">
    <property type="entry name" value="Aldolase_TIM"/>
</dbReference>
<dbReference type="InterPro" id="IPR001754">
    <property type="entry name" value="OMPdeCOase_dom"/>
</dbReference>
<comment type="catalytic activity">
    <reaction evidence="1">
        <text>D-ribulose 5-phosphate + formaldehyde = D-arabino-hex-3-ulose 6-phosphate</text>
        <dbReference type="Rhea" id="RHEA:25201"/>
        <dbReference type="ChEBI" id="CHEBI:16842"/>
        <dbReference type="ChEBI" id="CHEBI:58121"/>
        <dbReference type="ChEBI" id="CHEBI:58542"/>
        <dbReference type="EC" id="4.1.2.43"/>
    </reaction>
</comment>
<dbReference type="FunFam" id="3.20.20.70:FF:000022">
    <property type="entry name" value="3-keto-L-gulonate-6-phosphate decarboxylase UlaD"/>
    <property type="match status" value="1"/>
</dbReference>
<protein>
    <recommendedName>
        <fullName evidence="4">3-hexulose-6-phosphate synthase</fullName>
        <ecNumber evidence="4">4.1.2.43</ecNumber>
    </recommendedName>
</protein>
<dbReference type="GO" id="GO:0019854">
    <property type="term" value="P:L-ascorbic acid catabolic process"/>
    <property type="evidence" value="ECO:0007669"/>
    <property type="project" value="TreeGrafter"/>
</dbReference>
<dbReference type="NCBIfam" id="NF009832">
    <property type="entry name" value="PRK13306.1"/>
    <property type="match status" value="1"/>
</dbReference>
<evidence type="ECO:0000256" key="7">
    <source>
        <dbReference type="ARBA" id="ARBA00023277"/>
    </source>
</evidence>
<evidence type="ECO:0000313" key="10">
    <source>
        <dbReference type="Proteomes" id="UP000189941"/>
    </source>
</evidence>
<keyword evidence="7" id="KW-0119">Carbohydrate metabolism</keyword>
<dbReference type="GO" id="GO:0043801">
    <property type="term" value="F:hexulose-6-phosphate synthase activity"/>
    <property type="evidence" value="ECO:0007669"/>
    <property type="project" value="UniProtKB-EC"/>
</dbReference>
<dbReference type="AlphaFoldDB" id="A0A1T4LTN3"/>
<dbReference type="SUPFAM" id="SSF51366">
    <property type="entry name" value="Ribulose-phoshate binding barrel"/>
    <property type="match status" value="1"/>
</dbReference>
<evidence type="ECO:0000256" key="4">
    <source>
        <dbReference type="ARBA" id="ARBA00012890"/>
    </source>
</evidence>
<keyword evidence="10" id="KW-1185">Reference proteome</keyword>
<dbReference type="STRING" id="1121925.SAMN02746011_01204"/>
<dbReference type="SMART" id="SM00934">
    <property type="entry name" value="OMPdecase"/>
    <property type="match status" value="1"/>
</dbReference>
<dbReference type="EMBL" id="FUWO01000009">
    <property type="protein sequence ID" value="SJZ58090.1"/>
    <property type="molecule type" value="Genomic_DNA"/>
</dbReference>
<comment type="pathway">
    <text evidence="2">One-carbon metabolism; formaldehyde assimilation via RuMP pathway; D-fructose 6-phosphate from D-ribulose 5-phosphate and formaldehyde: step 1/2.</text>
</comment>
<evidence type="ECO:0000256" key="6">
    <source>
        <dbReference type="ARBA" id="ARBA00023239"/>
    </source>
</evidence>
<accession>A0A1T4LTN3</accession>
<evidence type="ECO:0000256" key="3">
    <source>
        <dbReference type="ARBA" id="ARBA00006350"/>
    </source>
</evidence>
<organism evidence="9 10">
    <name type="scientific">Globicatella sulfidifaciens DSM 15739</name>
    <dbReference type="NCBI Taxonomy" id="1121925"/>
    <lineage>
        <taxon>Bacteria</taxon>
        <taxon>Bacillati</taxon>
        <taxon>Bacillota</taxon>
        <taxon>Bacilli</taxon>
        <taxon>Lactobacillales</taxon>
        <taxon>Aerococcaceae</taxon>
        <taxon>Globicatella</taxon>
    </lineage>
</organism>
<dbReference type="Pfam" id="PF00215">
    <property type="entry name" value="OMPdecase"/>
    <property type="match status" value="1"/>
</dbReference>
<dbReference type="Proteomes" id="UP000189941">
    <property type="component" value="Unassembled WGS sequence"/>
</dbReference>
<dbReference type="CDD" id="cd04726">
    <property type="entry name" value="KGPDC_HPS"/>
    <property type="match status" value="1"/>
</dbReference>
<comment type="similarity">
    <text evidence="3">Belongs to the HPS/KGPDC family. HPS subfamily.</text>
</comment>
<gene>
    <name evidence="9" type="ORF">SAMN02746011_01204</name>
</gene>
<dbReference type="EC" id="4.1.2.43" evidence="4"/>
<dbReference type="Gene3D" id="3.20.20.70">
    <property type="entry name" value="Aldolase class I"/>
    <property type="match status" value="1"/>
</dbReference>
<dbReference type="PANTHER" id="PTHR35039:SF3">
    <property type="entry name" value="3-KETO-L-GULONATE-6-PHOSPHATE DECARBOXYLASE SGBH-RELATED"/>
    <property type="match status" value="1"/>
</dbReference>